<dbReference type="EMBL" id="JAAXPE010000005">
    <property type="protein sequence ID" value="NKY85549.1"/>
    <property type="molecule type" value="Genomic_DNA"/>
</dbReference>
<accession>A0A7X6RHI2</accession>
<comment type="caution">
    <text evidence="4">The sequence shown here is derived from an EMBL/GenBank/DDBJ whole genome shotgun (WGS) entry which is preliminary data.</text>
</comment>
<reference evidence="4 5" key="1">
    <citation type="submission" date="2020-04" db="EMBL/GenBank/DDBJ databases">
        <title>MicrobeNet Type strains.</title>
        <authorList>
            <person name="Nicholson A.C."/>
        </authorList>
    </citation>
    <scope>NUCLEOTIDE SEQUENCE [LARGE SCALE GENOMIC DNA]</scope>
    <source>
        <strain evidence="4 5">DSM 44445</strain>
    </source>
</reference>
<gene>
    <name evidence="4" type="ORF">HGA07_07920</name>
</gene>
<feature type="region of interest" description="Disordered" evidence="1">
    <location>
        <begin position="1"/>
        <end position="59"/>
    </location>
</feature>
<evidence type="ECO:0000256" key="1">
    <source>
        <dbReference type="SAM" id="MobiDB-lite"/>
    </source>
</evidence>
<evidence type="ECO:0000313" key="4">
    <source>
        <dbReference type="EMBL" id="NKY85549.1"/>
    </source>
</evidence>
<keyword evidence="2" id="KW-1133">Transmembrane helix</keyword>
<keyword evidence="2" id="KW-0812">Transmembrane</keyword>
<dbReference type="Pfam" id="PF13845">
    <property type="entry name" value="Septum_form"/>
    <property type="match status" value="1"/>
</dbReference>
<protein>
    <submittedName>
        <fullName evidence="4">Septum formation family protein</fullName>
    </submittedName>
</protein>
<sequence>MSSDDEVPQAPEPGTERSDRPTRRRAGANRRGSSAVARKRSGRAASRIAGAGPGEDTGAKALHPHRLRWGLLAVAVGAVVAALVTLSISGFRSSHGLEVHDPGSGKPPAGRADAAFGAAKSGDCLTWTSTKTLDLTKVNCADKHLFEVTADIDLSRYPGREFGPGSAFPDSLRFAELRDEQCAPAAAAYLGGRLDPRGRFVVGMVNPGEPGWRNGDRTIRCGLQLVSATGNATQQTVGRVRDSDQSRIFDAGTCIGINQNLPTNEPVPCGQPHAYEVMSTVDLGTHFTGGPPANPDQDKFMQDECARAANDYLGGQDALINKTLTIFWDNLDTRSWLVGSRKLNCLVGKGSQDGFATITGSAKGDVLIDGQAPVPPPSSGRSTPAPLPGAAPAPIPPQR</sequence>
<evidence type="ECO:0000259" key="3">
    <source>
        <dbReference type="Pfam" id="PF13845"/>
    </source>
</evidence>
<feature type="domain" description="Septum formation-related" evidence="3">
    <location>
        <begin position="122"/>
        <end position="345"/>
    </location>
</feature>
<keyword evidence="5" id="KW-1185">Reference proteome</keyword>
<dbReference type="RefSeq" id="WP_040715205.1">
    <property type="nucleotide sequence ID" value="NZ_CAWPHS010000045.1"/>
</dbReference>
<evidence type="ECO:0000313" key="5">
    <source>
        <dbReference type="Proteomes" id="UP000523447"/>
    </source>
</evidence>
<name>A0A7X6RHI2_9NOCA</name>
<dbReference type="Proteomes" id="UP000523447">
    <property type="component" value="Unassembled WGS sequence"/>
</dbReference>
<proteinExistence type="predicted"/>
<feature type="region of interest" description="Disordered" evidence="1">
    <location>
        <begin position="367"/>
        <end position="399"/>
    </location>
</feature>
<evidence type="ECO:0000256" key="2">
    <source>
        <dbReference type="SAM" id="Phobius"/>
    </source>
</evidence>
<dbReference type="InterPro" id="IPR026004">
    <property type="entry name" value="Septum_form"/>
</dbReference>
<organism evidence="4 5">
    <name type="scientific">Nocardia veterana</name>
    <dbReference type="NCBI Taxonomy" id="132249"/>
    <lineage>
        <taxon>Bacteria</taxon>
        <taxon>Bacillati</taxon>
        <taxon>Actinomycetota</taxon>
        <taxon>Actinomycetes</taxon>
        <taxon>Mycobacteriales</taxon>
        <taxon>Nocardiaceae</taxon>
        <taxon>Nocardia</taxon>
    </lineage>
</organism>
<feature type="transmembrane region" description="Helical" evidence="2">
    <location>
        <begin position="69"/>
        <end position="91"/>
    </location>
</feature>
<dbReference type="AlphaFoldDB" id="A0A7X6RHI2"/>
<keyword evidence="2" id="KW-0472">Membrane</keyword>
<feature type="compositionally biased region" description="Pro residues" evidence="1">
    <location>
        <begin position="385"/>
        <end position="399"/>
    </location>
</feature>